<evidence type="ECO:0000256" key="8">
    <source>
        <dbReference type="ARBA" id="ARBA00022741"/>
    </source>
</evidence>
<feature type="transmembrane region" description="Helical" evidence="14">
    <location>
        <begin position="293"/>
        <end position="313"/>
    </location>
</feature>
<keyword evidence="13 14" id="KW-0472">Membrane</keyword>
<dbReference type="Pfam" id="PF00672">
    <property type="entry name" value="HAMP"/>
    <property type="match status" value="1"/>
</dbReference>
<comment type="subcellular location">
    <subcellularLocation>
        <location evidence="2">Cell membrane</location>
        <topology evidence="2">Multi-pass membrane protein</topology>
    </subcellularLocation>
</comment>
<comment type="caution">
    <text evidence="17">The sequence shown here is derived from an EMBL/GenBank/DDBJ whole genome shotgun (WGS) entry which is preliminary data.</text>
</comment>
<evidence type="ECO:0000256" key="7">
    <source>
        <dbReference type="ARBA" id="ARBA00022692"/>
    </source>
</evidence>
<dbReference type="PANTHER" id="PTHR34220">
    <property type="entry name" value="SENSOR HISTIDINE KINASE YPDA"/>
    <property type="match status" value="1"/>
</dbReference>
<keyword evidence="6" id="KW-0808">Transferase</keyword>
<dbReference type="AlphaFoldDB" id="A0A329MQF3"/>
<evidence type="ECO:0000256" key="5">
    <source>
        <dbReference type="ARBA" id="ARBA00022553"/>
    </source>
</evidence>
<keyword evidence="9 17" id="KW-0418">Kinase</keyword>
<evidence type="ECO:0000256" key="11">
    <source>
        <dbReference type="ARBA" id="ARBA00022989"/>
    </source>
</evidence>
<evidence type="ECO:0000259" key="15">
    <source>
        <dbReference type="PROSITE" id="PS50109"/>
    </source>
</evidence>
<dbReference type="InterPro" id="IPR010559">
    <property type="entry name" value="Sig_transdc_His_kin_internal"/>
</dbReference>
<evidence type="ECO:0000256" key="13">
    <source>
        <dbReference type="ARBA" id="ARBA00023136"/>
    </source>
</evidence>
<keyword evidence="4" id="KW-1003">Cell membrane</keyword>
<proteinExistence type="predicted"/>
<dbReference type="Pfam" id="PF02518">
    <property type="entry name" value="HATPase_c"/>
    <property type="match status" value="1"/>
</dbReference>
<dbReference type="SMART" id="SM00304">
    <property type="entry name" value="HAMP"/>
    <property type="match status" value="1"/>
</dbReference>
<dbReference type="CDD" id="cd06225">
    <property type="entry name" value="HAMP"/>
    <property type="match status" value="1"/>
</dbReference>
<evidence type="ECO:0000256" key="1">
    <source>
        <dbReference type="ARBA" id="ARBA00000085"/>
    </source>
</evidence>
<dbReference type="Gene3D" id="6.10.340.10">
    <property type="match status" value="1"/>
</dbReference>
<dbReference type="EC" id="2.7.13.3" evidence="3"/>
<evidence type="ECO:0000256" key="12">
    <source>
        <dbReference type="ARBA" id="ARBA00023012"/>
    </source>
</evidence>
<dbReference type="RefSeq" id="WP_113030314.1">
    <property type="nucleotide sequence ID" value="NZ_QMFB01000003.1"/>
</dbReference>
<dbReference type="Gene3D" id="3.30.565.10">
    <property type="entry name" value="Histidine kinase-like ATPase, C-terminal domain"/>
    <property type="match status" value="1"/>
</dbReference>
<reference evidence="17 18" key="1">
    <citation type="journal article" date="2009" name="Int. J. Syst. Evol. Microbiol.">
        <title>Paenibacillus contaminans sp. nov., isolated from a contaminated laboratory plate.</title>
        <authorList>
            <person name="Chou J.H."/>
            <person name="Lee J.H."/>
            <person name="Lin M.C."/>
            <person name="Chang P.S."/>
            <person name="Arun A.B."/>
            <person name="Young C.C."/>
            <person name="Chen W.M."/>
        </authorList>
    </citation>
    <scope>NUCLEOTIDE SEQUENCE [LARGE SCALE GENOMIC DNA]</scope>
    <source>
        <strain evidence="17 18">CKOBP-6</strain>
    </source>
</reference>
<keyword evidence="12" id="KW-0902">Two-component regulatory system</keyword>
<dbReference type="PROSITE" id="PS50109">
    <property type="entry name" value="HIS_KIN"/>
    <property type="match status" value="1"/>
</dbReference>
<sequence>MKRLFLQSTQVRLTSYFLLILVPLVAISLYGMYKSQTILEKQVNEQMNSAMQTAMAYIDQTVNGISELSILFSTDPSLNQNLLYEGNELTNAAMLDFQKVLAQISNVNGINAFISHVDIYHGASGMMVSSKIGGRTNLDYREQTWYRQAVENKSGLLFYLSREEAGMTPDDSLFSEDDAYMVRIMNMFGSDKSNVLIMAIKKNELLSLVKNLLQTEGDRVHLFDKAGRLVVSSADRSSLEDKKTNAEQRFSNVSVDGVPYIAATVKGANSGWMLELERPRAAIYTQTDKLRLFIYWIIVVSILLTLVISWVVYRGIASPLSALAHGMKQIRLGNLNAKLAEGRKDEFGFLTRSFNEMAKEQKHLIKNIYEQQLMRAQSELRFLQSQINPHFLYNTLDAIYWTAKNYAAHEISDMVYNLSKFFRLSLSKGREMLTIAETVEHLQYYLRVQQLRYMDIFEVKFEVASECRELPILKLLLQPLVENAILHGLEKKQGDGLLTIICALQDDMVVIEVRDNGKGMPPERLEKLREQLQSLDADTLLAVSEAKTAAKSSYGLWNVKARLKLHYGSRTDMKIDSRENEGTSVTIRIPIGGRDDEPVDSGR</sequence>
<evidence type="ECO:0000256" key="14">
    <source>
        <dbReference type="SAM" id="Phobius"/>
    </source>
</evidence>
<dbReference type="GO" id="GO:0005524">
    <property type="term" value="F:ATP binding"/>
    <property type="evidence" value="ECO:0007669"/>
    <property type="project" value="UniProtKB-KW"/>
</dbReference>
<evidence type="ECO:0000256" key="2">
    <source>
        <dbReference type="ARBA" id="ARBA00004651"/>
    </source>
</evidence>
<gene>
    <name evidence="17" type="ORF">DQG23_08170</name>
</gene>
<evidence type="ECO:0000313" key="18">
    <source>
        <dbReference type="Proteomes" id="UP000250369"/>
    </source>
</evidence>
<evidence type="ECO:0000313" key="17">
    <source>
        <dbReference type="EMBL" id="RAV22004.1"/>
    </source>
</evidence>
<accession>A0A329MQF3</accession>
<dbReference type="InterPro" id="IPR003660">
    <property type="entry name" value="HAMP_dom"/>
</dbReference>
<protein>
    <recommendedName>
        <fullName evidence="3">histidine kinase</fullName>
        <ecNumber evidence="3">2.7.13.3</ecNumber>
    </recommendedName>
</protein>
<evidence type="ECO:0000256" key="6">
    <source>
        <dbReference type="ARBA" id="ARBA00022679"/>
    </source>
</evidence>
<dbReference type="Proteomes" id="UP000250369">
    <property type="component" value="Unassembled WGS sequence"/>
</dbReference>
<dbReference type="GO" id="GO:0005886">
    <property type="term" value="C:plasma membrane"/>
    <property type="evidence" value="ECO:0007669"/>
    <property type="project" value="UniProtKB-SubCell"/>
</dbReference>
<keyword evidence="18" id="KW-1185">Reference proteome</keyword>
<evidence type="ECO:0000256" key="3">
    <source>
        <dbReference type="ARBA" id="ARBA00012438"/>
    </source>
</evidence>
<comment type="catalytic activity">
    <reaction evidence="1">
        <text>ATP + protein L-histidine = ADP + protein N-phospho-L-histidine.</text>
        <dbReference type="EC" id="2.7.13.3"/>
    </reaction>
</comment>
<feature type="transmembrane region" description="Helical" evidence="14">
    <location>
        <begin position="13"/>
        <end position="33"/>
    </location>
</feature>
<dbReference type="InterPro" id="IPR036890">
    <property type="entry name" value="HATPase_C_sf"/>
</dbReference>
<keyword evidence="10" id="KW-0067">ATP-binding</keyword>
<dbReference type="PANTHER" id="PTHR34220:SF11">
    <property type="entry name" value="SENSOR PROTEIN KINASE HPTS"/>
    <property type="match status" value="1"/>
</dbReference>
<dbReference type="InterPro" id="IPR005467">
    <property type="entry name" value="His_kinase_dom"/>
</dbReference>
<dbReference type="SMART" id="SM00387">
    <property type="entry name" value="HATPase_c"/>
    <property type="match status" value="1"/>
</dbReference>
<dbReference type="GO" id="GO:0000155">
    <property type="term" value="F:phosphorelay sensor kinase activity"/>
    <property type="evidence" value="ECO:0007669"/>
    <property type="project" value="InterPro"/>
</dbReference>
<dbReference type="PROSITE" id="PS50885">
    <property type="entry name" value="HAMP"/>
    <property type="match status" value="1"/>
</dbReference>
<dbReference type="InterPro" id="IPR003594">
    <property type="entry name" value="HATPase_dom"/>
</dbReference>
<evidence type="ECO:0000256" key="10">
    <source>
        <dbReference type="ARBA" id="ARBA00022840"/>
    </source>
</evidence>
<keyword evidence="5" id="KW-0597">Phosphoprotein</keyword>
<evidence type="ECO:0000259" key="16">
    <source>
        <dbReference type="PROSITE" id="PS50885"/>
    </source>
</evidence>
<feature type="domain" description="HAMP" evidence="16">
    <location>
        <begin position="314"/>
        <end position="366"/>
    </location>
</feature>
<keyword evidence="11 14" id="KW-1133">Transmembrane helix</keyword>
<evidence type="ECO:0000256" key="9">
    <source>
        <dbReference type="ARBA" id="ARBA00022777"/>
    </source>
</evidence>
<keyword evidence="7 14" id="KW-0812">Transmembrane</keyword>
<dbReference type="InterPro" id="IPR050640">
    <property type="entry name" value="Bact_2-comp_sensor_kinase"/>
</dbReference>
<evidence type="ECO:0000256" key="4">
    <source>
        <dbReference type="ARBA" id="ARBA00022475"/>
    </source>
</evidence>
<feature type="domain" description="Histidine kinase" evidence="15">
    <location>
        <begin position="473"/>
        <end position="593"/>
    </location>
</feature>
<dbReference type="Pfam" id="PF06580">
    <property type="entry name" value="His_kinase"/>
    <property type="match status" value="1"/>
</dbReference>
<dbReference type="SUPFAM" id="SSF158472">
    <property type="entry name" value="HAMP domain-like"/>
    <property type="match status" value="1"/>
</dbReference>
<dbReference type="EMBL" id="QMFB01000003">
    <property type="protein sequence ID" value="RAV22004.1"/>
    <property type="molecule type" value="Genomic_DNA"/>
</dbReference>
<dbReference type="OrthoDB" id="138378at2"/>
<name>A0A329MQF3_9BACL</name>
<keyword evidence="8" id="KW-0547">Nucleotide-binding</keyword>
<dbReference type="SUPFAM" id="SSF55874">
    <property type="entry name" value="ATPase domain of HSP90 chaperone/DNA topoisomerase II/histidine kinase"/>
    <property type="match status" value="1"/>
</dbReference>
<organism evidence="17 18">
    <name type="scientific">Paenibacillus contaminans</name>
    <dbReference type="NCBI Taxonomy" id="450362"/>
    <lineage>
        <taxon>Bacteria</taxon>
        <taxon>Bacillati</taxon>
        <taxon>Bacillota</taxon>
        <taxon>Bacilli</taxon>
        <taxon>Bacillales</taxon>
        <taxon>Paenibacillaceae</taxon>
        <taxon>Paenibacillus</taxon>
    </lineage>
</organism>